<evidence type="ECO:0000313" key="2">
    <source>
        <dbReference type="EMBL" id="NMC62936.1"/>
    </source>
</evidence>
<dbReference type="EMBL" id="JAAZON010000316">
    <property type="protein sequence ID" value="NMC62936.1"/>
    <property type="molecule type" value="Genomic_DNA"/>
</dbReference>
<accession>A0A7X9FSA5</accession>
<dbReference type="Gene3D" id="3.40.830.10">
    <property type="entry name" value="LigB-like"/>
    <property type="match status" value="1"/>
</dbReference>
<dbReference type="AlphaFoldDB" id="A0A7X9FSA5"/>
<dbReference type="InterPro" id="IPR002737">
    <property type="entry name" value="MEMO1_fam"/>
</dbReference>
<name>A0A7X9FSA5_9DELT</name>
<dbReference type="PANTHER" id="PTHR11060">
    <property type="entry name" value="PROTEIN MEMO1"/>
    <property type="match status" value="1"/>
</dbReference>
<comment type="similarity">
    <text evidence="1">Belongs to the MEMO1 family.</text>
</comment>
<dbReference type="PANTHER" id="PTHR11060:SF0">
    <property type="entry name" value="PROTEIN MEMO1"/>
    <property type="match status" value="1"/>
</dbReference>
<evidence type="ECO:0000256" key="1">
    <source>
        <dbReference type="ARBA" id="ARBA00006315"/>
    </source>
</evidence>
<comment type="caution">
    <text evidence="2">The sequence shown here is derived from an EMBL/GenBank/DDBJ whole genome shotgun (WGS) entry which is preliminary data.</text>
</comment>
<reference evidence="2 3" key="1">
    <citation type="journal article" date="2020" name="Biotechnol. Biofuels">
        <title>New insights from the biogas microbiome by comprehensive genome-resolved metagenomics of nearly 1600 species originating from multiple anaerobic digesters.</title>
        <authorList>
            <person name="Campanaro S."/>
            <person name="Treu L."/>
            <person name="Rodriguez-R L.M."/>
            <person name="Kovalovszki A."/>
            <person name="Ziels R.M."/>
            <person name="Maus I."/>
            <person name="Zhu X."/>
            <person name="Kougias P.G."/>
            <person name="Basile A."/>
            <person name="Luo G."/>
            <person name="Schluter A."/>
            <person name="Konstantinidis K.T."/>
            <person name="Angelidaki I."/>
        </authorList>
    </citation>
    <scope>NUCLEOTIDE SEQUENCE [LARGE SCALE GENOMIC DNA]</scope>
    <source>
        <strain evidence="2">AS27yjCOA_65</strain>
    </source>
</reference>
<dbReference type="NCBIfam" id="TIGR04336">
    <property type="entry name" value="AmmeMemoSam_B"/>
    <property type="match status" value="1"/>
</dbReference>
<dbReference type="Pfam" id="PF01875">
    <property type="entry name" value="Memo"/>
    <property type="match status" value="1"/>
</dbReference>
<evidence type="ECO:0000313" key="3">
    <source>
        <dbReference type="Proteomes" id="UP000524246"/>
    </source>
</evidence>
<organism evidence="2 3">
    <name type="scientific">SAR324 cluster bacterium</name>
    <dbReference type="NCBI Taxonomy" id="2024889"/>
    <lineage>
        <taxon>Bacteria</taxon>
        <taxon>Deltaproteobacteria</taxon>
        <taxon>SAR324 cluster</taxon>
    </lineage>
</organism>
<proteinExistence type="inferred from homology"/>
<sequence>MTDALRYPRLRWPLDIRLEQIEQQQVLIINCPLGISEKPLALMPAVGPVLACFDGTLSVEEISEKFKDFGVEKEHVKALVKLLDENLFLASPHFFAAEQKVKEDFINSRVRKAALAGLGYSSIASELDQELEQYLVKSNQENESLVDQDYTLEPQLVGLIAPHIDYKRGGKTYGLTYRHLQPKENILYILFGTAHQYSSNLFHLTLKDFEGPLGTALCDKDFVRRLAGFYGWDRSFSDELLHKREHSLELQLPFITKIQKEPCIVPILVSSFHHMLLEKKMPDKYEIYEKFISSLVKCIQLVITEGRKICVIAGVDLAHIGTHFGDPEPLSEEALRVVREQDSILIDALKERDKAKLFSHICEKRDNRKVCGFPSLYTFVDLHERLGIKYNTKLFSYEQAVDWQNDRCVSFMGMGFYSTS</sequence>
<protein>
    <submittedName>
        <fullName evidence="2">AmmeMemoRadiSam system protein B</fullName>
    </submittedName>
</protein>
<dbReference type="CDD" id="cd07361">
    <property type="entry name" value="MEMO_like"/>
    <property type="match status" value="1"/>
</dbReference>
<gene>
    <name evidence="2" type="primary">amrB</name>
    <name evidence="2" type="ORF">GYA55_07180</name>
</gene>
<dbReference type="Proteomes" id="UP000524246">
    <property type="component" value="Unassembled WGS sequence"/>
</dbReference>